<feature type="non-terminal residue" evidence="5">
    <location>
        <position position="155"/>
    </location>
</feature>
<dbReference type="Proteomes" id="UP000285624">
    <property type="component" value="Unassembled WGS sequence"/>
</dbReference>
<protein>
    <submittedName>
        <fullName evidence="5">Uncharacterized protein</fullName>
    </submittedName>
</protein>
<dbReference type="PROSITE" id="PS50297">
    <property type="entry name" value="ANK_REP_REGION"/>
    <property type="match status" value="1"/>
</dbReference>
<dbReference type="PANTHER" id="PTHR24171">
    <property type="entry name" value="ANKYRIN REPEAT DOMAIN-CONTAINING PROTEIN 39-RELATED"/>
    <property type="match status" value="1"/>
</dbReference>
<dbReference type="InterPro" id="IPR002110">
    <property type="entry name" value="Ankyrin_rpt"/>
</dbReference>
<name>A0A3R7JS17_9STRA</name>
<dbReference type="Gene3D" id="1.25.40.20">
    <property type="entry name" value="Ankyrin repeat-containing domain"/>
    <property type="match status" value="2"/>
</dbReference>
<evidence type="ECO:0000256" key="2">
    <source>
        <dbReference type="ARBA" id="ARBA00023043"/>
    </source>
</evidence>
<dbReference type="SUPFAM" id="SSF48403">
    <property type="entry name" value="Ankyrin repeat"/>
    <property type="match status" value="1"/>
</dbReference>
<accession>A0A3R7JS17</accession>
<dbReference type="SMART" id="SM00248">
    <property type="entry name" value="ANK"/>
    <property type="match status" value="2"/>
</dbReference>
<organism evidence="5 6">
    <name type="scientific">Phytophthora kernoviae</name>
    <dbReference type="NCBI Taxonomy" id="325452"/>
    <lineage>
        <taxon>Eukaryota</taxon>
        <taxon>Sar</taxon>
        <taxon>Stramenopiles</taxon>
        <taxon>Oomycota</taxon>
        <taxon>Peronosporomycetes</taxon>
        <taxon>Peronosporales</taxon>
        <taxon>Peronosporaceae</taxon>
        <taxon>Phytophthora</taxon>
    </lineage>
</organism>
<keyword evidence="2 3" id="KW-0040">ANK repeat</keyword>
<dbReference type="STRING" id="325452.A0A3R7JS17"/>
<dbReference type="AlphaFoldDB" id="A0A3R7JS17"/>
<feature type="repeat" description="ANK" evidence="3">
    <location>
        <begin position="27"/>
        <end position="59"/>
    </location>
</feature>
<gene>
    <name evidence="5" type="ORF">BBO99_00006489</name>
</gene>
<reference evidence="5 6" key="1">
    <citation type="journal article" date="2019" name="Mol. Plant Pathol.">
        <title>Genome sequencing of oomycete isolates from Chile supports the New Zealand origin of Phytophthora kernoviae and makes available the first Nothophytophthora sp. genome.</title>
        <authorList>
            <person name="Studholme D.J."/>
            <person name="Panda P."/>
            <person name="Sanfuentes Von Stowasser E."/>
            <person name="Gonzalez M."/>
            <person name="Hill R."/>
            <person name="Sambles C."/>
            <person name="Grant M."/>
            <person name="Williams N.M."/>
            <person name="McDougal R.L."/>
        </authorList>
    </citation>
    <scope>NUCLEOTIDE SEQUENCE [LARGE SCALE GENOMIC DNA]</scope>
    <source>
        <strain evidence="5">Chile4</strain>
    </source>
</reference>
<dbReference type="PANTHER" id="PTHR24171:SF8">
    <property type="entry name" value="BRCA1-ASSOCIATED RING DOMAIN PROTEIN 1"/>
    <property type="match status" value="1"/>
</dbReference>
<feature type="compositionally biased region" description="Polar residues" evidence="4">
    <location>
        <begin position="136"/>
        <end position="149"/>
    </location>
</feature>
<evidence type="ECO:0000256" key="3">
    <source>
        <dbReference type="PROSITE-ProRule" id="PRU00023"/>
    </source>
</evidence>
<comment type="caution">
    <text evidence="5">The sequence shown here is derived from an EMBL/GenBank/DDBJ whole genome shotgun (WGS) entry which is preliminary data.</text>
</comment>
<evidence type="ECO:0000256" key="4">
    <source>
        <dbReference type="SAM" id="MobiDB-lite"/>
    </source>
</evidence>
<keyword evidence="1" id="KW-0677">Repeat</keyword>
<dbReference type="PROSITE" id="PS50088">
    <property type="entry name" value="ANK_REPEAT"/>
    <property type="match status" value="2"/>
</dbReference>
<dbReference type="GO" id="GO:0004842">
    <property type="term" value="F:ubiquitin-protein transferase activity"/>
    <property type="evidence" value="ECO:0007669"/>
    <property type="project" value="TreeGrafter"/>
</dbReference>
<evidence type="ECO:0000313" key="5">
    <source>
        <dbReference type="EMBL" id="RLN77767.1"/>
    </source>
</evidence>
<evidence type="ECO:0000313" key="6">
    <source>
        <dbReference type="Proteomes" id="UP000285624"/>
    </source>
</evidence>
<dbReference type="Pfam" id="PF12796">
    <property type="entry name" value="Ank_2"/>
    <property type="match status" value="1"/>
</dbReference>
<sequence length="155" mass="17172">MLCELGDIDSVMLLCEFTADLEARDETGNTPLLAACFQGNFDCARFLLQSAVSLRAVNENGDSALHLAAWDGSIDCVMILLEYGADPMTNNRFGLTALGNMKTRSPMRHKFDDLPEDHPMRRTLIVLEEAELQKRQAIQEQSESAQTAGQRPAQL</sequence>
<dbReference type="InterPro" id="IPR036770">
    <property type="entry name" value="Ankyrin_rpt-contain_sf"/>
</dbReference>
<keyword evidence="6" id="KW-1185">Reference proteome</keyword>
<dbReference type="EMBL" id="MBDN02000227">
    <property type="protein sequence ID" value="RLN77767.1"/>
    <property type="molecule type" value="Genomic_DNA"/>
</dbReference>
<feature type="repeat" description="ANK" evidence="3">
    <location>
        <begin position="60"/>
        <end position="92"/>
    </location>
</feature>
<evidence type="ECO:0000256" key="1">
    <source>
        <dbReference type="ARBA" id="ARBA00022737"/>
    </source>
</evidence>
<dbReference type="GO" id="GO:0085020">
    <property type="term" value="P:protein K6-linked ubiquitination"/>
    <property type="evidence" value="ECO:0007669"/>
    <property type="project" value="TreeGrafter"/>
</dbReference>
<feature type="region of interest" description="Disordered" evidence="4">
    <location>
        <begin position="136"/>
        <end position="155"/>
    </location>
</feature>
<proteinExistence type="predicted"/>